<keyword evidence="2" id="KW-0808">Transferase</keyword>
<evidence type="ECO:0000313" key="9">
    <source>
        <dbReference type="Proteomes" id="UP001331761"/>
    </source>
</evidence>
<comment type="catalytic activity">
    <reaction evidence="4">
        <text>RX + glutathione = an S-substituted glutathione + a halide anion + H(+)</text>
        <dbReference type="Rhea" id="RHEA:16437"/>
        <dbReference type="ChEBI" id="CHEBI:15378"/>
        <dbReference type="ChEBI" id="CHEBI:16042"/>
        <dbReference type="ChEBI" id="CHEBI:17792"/>
        <dbReference type="ChEBI" id="CHEBI:57925"/>
        <dbReference type="ChEBI" id="CHEBI:90779"/>
        <dbReference type="EC" id="2.5.1.18"/>
    </reaction>
</comment>
<evidence type="ECO:0000259" key="6">
    <source>
        <dbReference type="PROSITE" id="PS50404"/>
    </source>
</evidence>
<dbReference type="InterPro" id="IPR036249">
    <property type="entry name" value="Thioredoxin-like_sf"/>
</dbReference>
<dbReference type="Proteomes" id="UP001331761">
    <property type="component" value="Unassembled WGS sequence"/>
</dbReference>
<sequence>MVNYKLTYFDGRGVAETTRQLFALADQKFEDVRLSREAFAPLKESFPFGQVPVLEVDGKQLAQSLAINRYLAKTFGFAGKDDFESAIMDSLADQYTDYRGEIKTYWYSAHGFMPGDPEKLKTEVLMPARDKFLKFVTNFLKKNASHGYLVGDKISWVDVLIAEHLADMCRMVPEYLDGFPEVKAHMQKIQENPKIKKWIETRPQTSF</sequence>
<dbReference type="SFLD" id="SFLDS00019">
    <property type="entry name" value="Glutathione_Transferase_(cytos"/>
    <property type="match status" value="1"/>
</dbReference>
<dbReference type="Gene3D" id="1.20.1050.10">
    <property type="match status" value="1"/>
</dbReference>
<reference evidence="8 9" key="1">
    <citation type="submission" date="2019-10" db="EMBL/GenBank/DDBJ databases">
        <title>Assembly and Annotation for the nematode Trichostrongylus colubriformis.</title>
        <authorList>
            <person name="Martin J."/>
        </authorList>
    </citation>
    <scope>NUCLEOTIDE SEQUENCE [LARGE SCALE GENOMIC DNA]</scope>
    <source>
        <strain evidence="8">G859</strain>
        <tissue evidence="8">Whole worm</tissue>
    </source>
</reference>
<evidence type="ECO:0000259" key="7">
    <source>
        <dbReference type="PROSITE" id="PS50405"/>
    </source>
</evidence>
<comment type="caution">
    <text evidence="8">The sequence shown here is derived from an EMBL/GenBank/DDBJ whole genome shotgun (WGS) entry which is preliminary data.</text>
</comment>
<dbReference type="InterPro" id="IPR004046">
    <property type="entry name" value="GST_C"/>
</dbReference>
<dbReference type="InterPro" id="IPR040079">
    <property type="entry name" value="Glutathione_S-Trfase"/>
</dbReference>
<dbReference type="PANTHER" id="PTHR11571:SF224">
    <property type="entry name" value="HEMATOPOIETIC PROSTAGLANDIN D SYNTHASE"/>
    <property type="match status" value="1"/>
</dbReference>
<feature type="domain" description="GST C-terminal" evidence="7">
    <location>
        <begin position="81"/>
        <end position="207"/>
    </location>
</feature>
<dbReference type="CDD" id="cd03039">
    <property type="entry name" value="GST_N_Sigma_like"/>
    <property type="match status" value="1"/>
</dbReference>
<evidence type="ECO:0000256" key="2">
    <source>
        <dbReference type="ARBA" id="ARBA00022679"/>
    </source>
</evidence>
<dbReference type="Gene3D" id="3.40.30.10">
    <property type="entry name" value="Glutaredoxin"/>
    <property type="match status" value="1"/>
</dbReference>
<evidence type="ECO:0000256" key="3">
    <source>
        <dbReference type="ARBA" id="ARBA00038317"/>
    </source>
</evidence>
<dbReference type="PROSITE" id="PS50405">
    <property type="entry name" value="GST_CTER"/>
    <property type="match status" value="1"/>
</dbReference>
<organism evidence="8 9">
    <name type="scientific">Trichostrongylus colubriformis</name>
    <name type="common">Black scour worm</name>
    <dbReference type="NCBI Taxonomy" id="6319"/>
    <lineage>
        <taxon>Eukaryota</taxon>
        <taxon>Metazoa</taxon>
        <taxon>Ecdysozoa</taxon>
        <taxon>Nematoda</taxon>
        <taxon>Chromadorea</taxon>
        <taxon>Rhabditida</taxon>
        <taxon>Rhabditina</taxon>
        <taxon>Rhabditomorpha</taxon>
        <taxon>Strongyloidea</taxon>
        <taxon>Trichostrongylidae</taxon>
        <taxon>Trichostrongylus</taxon>
    </lineage>
</organism>
<dbReference type="PANTHER" id="PTHR11571">
    <property type="entry name" value="GLUTATHIONE S-TRANSFERASE"/>
    <property type="match status" value="1"/>
</dbReference>
<dbReference type="SUPFAM" id="SSF47616">
    <property type="entry name" value="GST C-terminal domain-like"/>
    <property type="match status" value="1"/>
</dbReference>
<dbReference type="SUPFAM" id="SSF52833">
    <property type="entry name" value="Thioredoxin-like"/>
    <property type="match status" value="1"/>
</dbReference>
<evidence type="ECO:0000256" key="1">
    <source>
        <dbReference type="ARBA" id="ARBA00012452"/>
    </source>
</evidence>
<dbReference type="GO" id="GO:0006749">
    <property type="term" value="P:glutathione metabolic process"/>
    <property type="evidence" value="ECO:0007669"/>
    <property type="project" value="TreeGrafter"/>
</dbReference>
<dbReference type="InterPro" id="IPR010987">
    <property type="entry name" value="Glutathione-S-Trfase_C-like"/>
</dbReference>
<dbReference type="Pfam" id="PF14497">
    <property type="entry name" value="GST_C_3"/>
    <property type="match status" value="1"/>
</dbReference>
<dbReference type="InterPro" id="IPR004045">
    <property type="entry name" value="Glutathione_S-Trfase_N"/>
</dbReference>
<dbReference type="EMBL" id="WIXE01024583">
    <property type="protein sequence ID" value="KAK5965485.1"/>
    <property type="molecule type" value="Genomic_DNA"/>
</dbReference>
<comment type="similarity">
    <text evidence="3">Belongs to the GST superfamily. Sigma family.</text>
</comment>
<proteinExistence type="inferred from homology"/>
<dbReference type="SFLD" id="SFLDG00363">
    <property type="entry name" value="AMPS_(cytGST):_Alpha-__Mu-__Pi"/>
    <property type="match status" value="1"/>
</dbReference>
<dbReference type="InterPro" id="IPR036282">
    <property type="entry name" value="Glutathione-S-Trfase_C_sf"/>
</dbReference>
<accession>A0AAN8FAK5</accession>
<dbReference type="CDD" id="cd03192">
    <property type="entry name" value="GST_C_Sigma_like"/>
    <property type="match status" value="1"/>
</dbReference>
<dbReference type="FunFam" id="3.40.30.10:FF:000189">
    <property type="entry name" value="Glutathione S-Transferase"/>
    <property type="match status" value="1"/>
</dbReference>
<name>A0AAN8FAK5_TRICO</name>
<dbReference type="InterPro" id="IPR050213">
    <property type="entry name" value="GST_superfamily"/>
</dbReference>
<evidence type="ECO:0000256" key="5">
    <source>
        <dbReference type="ARBA" id="ARBA00078118"/>
    </source>
</evidence>
<gene>
    <name evidence="8" type="ORF">GCK32_003853</name>
</gene>
<dbReference type="FunFam" id="1.20.1050.10:FF:000031">
    <property type="entry name" value="Glutathione S-Transferase"/>
    <property type="match status" value="1"/>
</dbReference>
<keyword evidence="9" id="KW-1185">Reference proteome</keyword>
<dbReference type="GO" id="GO:0004364">
    <property type="term" value="F:glutathione transferase activity"/>
    <property type="evidence" value="ECO:0007669"/>
    <property type="project" value="UniProtKB-EC"/>
</dbReference>
<dbReference type="EC" id="2.5.1.18" evidence="1"/>
<evidence type="ECO:0000256" key="4">
    <source>
        <dbReference type="ARBA" id="ARBA00047960"/>
    </source>
</evidence>
<dbReference type="AlphaFoldDB" id="A0AAN8FAK5"/>
<evidence type="ECO:0000313" key="8">
    <source>
        <dbReference type="EMBL" id="KAK5965485.1"/>
    </source>
</evidence>
<dbReference type="Pfam" id="PF02798">
    <property type="entry name" value="GST_N"/>
    <property type="match status" value="1"/>
</dbReference>
<dbReference type="GO" id="GO:0005737">
    <property type="term" value="C:cytoplasm"/>
    <property type="evidence" value="ECO:0007669"/>
    <property type="project" value="UniProtKB-ARBA"/>
</dbReference>
<protein>
    <recommendedName>
        <fullName evidence="1">glutathione transferase</fullName>
        <ecNumber evidence="1">2.5.1.18</ecNumber>
    </recommendedName>
    <alternativeName>
        <fullName evidence="5">GST class-sigma</fullName>
    </alternativeName>
</protein>
<dbReference type="PROSITE" id="PS50404">
    <property type="entry name" value="GST_NTER"/>
    <property type="match status" value="1"/>
</dbReference>
<dbReference type="SFLD" id="SFLDG01205">
    <property type="entry name" value="AMPS.1"/>
    <property type="match status" value="1"/>
</dbReference>
<feature type="domain" description="GST N-terminal" evidence="6">
    <location>
        <begin position="2"/>
        <end position="79"/>
    </location>
</feature>